<dbReference type="RefSeq" id="WP_024409132.1">
    <property type="nucleotide sequence ID" value="NZ_CECY01000022.1"/>
</dbReference>
<evidence type="ECO:0000313" key="11">
    <source>
        <dbReference type="EMBL" id="CYV07675.1"/>
    </source>
</evidence>
<name>A0A0Z7ZU36_STRSU</name>
<evidence type="ECO:0000256" key="3">
    <source>
        <dbReference type="ARBA" id="ARBA00023015"/>
    </source>
</evidence>
<dbReference type="PANTHER" id="PTHR48111:SF1">
    <property type="entry name" value="TWO-COMPONENT RESPONSE REGULATOR ORR33"/>
    <property type="match status" value="1"/>
</dbReference>
<dbReference type="SMART" id="SM00448">
    <property type="entry name" value="REC"/>
    <property type="match status" value="1"/>
</dbReference>
<evidence type="ECO:0000259" key="8">
    <source>
        <dbReference type="PROSITE" id="PS50110"/>
    </source>
</evidence>
<evidence type="ECO:0000313" key="16">
    <source>
        <dbReference type="Proteomes" id="UP000073485"/>
    </source>
</evidence>
<dbReference type="PROSITE" id="PS50110">
    <property type="entry name" value="RESPONSE_REGULATORY"/>
    <property type="match status" value="1"/>
</dbReference>
<feature type="modified residue" description="4-aspartylphosphate" evidence="6">
    <location>
        <position position="52"/>
    </location>
</feature>
<dbReference type="PROSITE" id="PS51755">
    <property type="entry name" value="OMPR_PHOB"/>
    <property type="match status" value="1"/>
</dbReference>
<dbReference type="PANTHER" id="PTHR48111">
    <property type="entry name" value="REGULATOR OF RPOS"/>
    <property type="match status" value="1"/>
</dbReference>
<evidence type="ECO:0000256" key="7">
    <source>
        <dbReference type="PROSITE-ProRule" id="PRU01091"/>
    </source>
</evidence>
<dbReference type="GO" id="GO:0005829">
    <property type="term" value="C:cytosol"/>
    <property type="evidence" value="ECO:0007669"/>
    <property type="project" value="TreeGrafter"/>
</dbReference>
<keyword evidence="5" id="KW-0804">Transcription</keyword>
<dbReference type="Pfam" id="PF00486">
    <property type="entry name" value="Trans_reg_C"/>
    <property type="match status" value="1"/>
</dbReference>
<evidence type="ECO:0000313" key="12">
    <source>
        <dbReference type="EMBL" id="CYV09021.1"/>
    </source>
</evidence>
<dbReference type="CDD" id="cd17574">
    <property type="entry name" value="REC_OmpR"/>
    <property type="match status" value="1"/>
</dbReference>
<keyword evidence="1 6" id="KW-0597">Phosphoprotein</keyword>
<feature type="DNA-binding region" description="OmpR/PhoB-type" evidence="7">
    <location>
        <begin position="122"/>
        <end position="215"/>
    </location>
</feature>
<dbReference type="InterPro" id="IPR011006">
    <property type="entry name" value="CheY-like_superfamily"/>
</dbReference>
<dbReference type="InterPro" id="IPR039420">
    <property type="entry name" value="WalR-like"/>
</dbReference>
<dbReference type="Proteomes" id="UP000074664">
    <property type="component" value="Unassembled WGS sequence"/>
</dbReference>
<evidence type="ECO:0000259" key="9">
    <source>
        <dbReference type="PROSITE" id="PS51755"/>
    </source>
</evidence>
<feature type="domain" description="OmpR/PhoB-type" evidence="9">
    <location>
        <begin position="122"/>
        <end position="215"/>
    </location>
</feature>
<accession>A0A0Z7ZU36</accession>
<dbReference type="Gene3D" id="1.10.10.10">
    <property type="entry name" value="Winged helix-like DNA-binding domain superfamily/Winged helix DNA-binding domain"/>
    <property type="match status" value="1"/>
</dbReference>
<evidence type="ECO:0000256" key="4">
    <source>
        <dbReference type="ARBA" id="ARBA00023125"/>
    </source>
</evidence>
<organism evidence="12 15">
    <name type="scientific">Streptococcus suis</name>
    <dbReference type="NCBI Taxonomy" id="1307"/>
    <lineage>
        <taxon>Bacteria</taxon>
        <taxon>Bacillati</taxon>
        <taxon>Bacillota</taxon>
        <taxon>Bacilli</taxon>
        <taxon>Lactobacillales</taxon>
        <taxon>Streptococcaceae</taxon>
        <taxon>Streptococcus</taxon>
    </lineage>
</organism>
<dbReference type="EMBL" id="FIGG01000015">
    <property type="protein sequence ID" value="CYV09021.1"/>
    <property type="molecule type" value="Genomic_DNA"/>
</dbReference>
<dbReference type="EMBL" id="FILL01000040">
    <property type="protein sequence ID" value="CYX97698.1"/>
    <property type="molecule type" value="Genomic_DNA"/>
</dbReference>
<dbReference type="Proteomes" id="UP000072530">
    <property type="component" value="Unassembled WGS sequence"/>
</dbReference>
<feature type="domain" description="Response regulatory" evidence="8">
    <location>
        <begin position="3"/>
        <end position="116"/>
    </location>
</feature>
<evidence type="ECO:0000313" key="15">
    <source>
        <dbReference type="Proteomes" id="UP000072530"/>
    </source>
</evidence>
<evidence type="ECO:0000313" key="14">
    <source>
        <dbReference type="Proteomes" id="UP000072353"/>
    </source>
</evidence>
<dbReference type="InterPro" id="IPR001789">
    <property type="entry name" value="Sig_transdc_resp-reg_receiver"/>
</dbReference>
<dbReference type="EMBL" id="FIGO01000014">
    <property type="protein sequence ID" value="CYV07675.1"/>
    <property type="molecule type" value="Genomic_DNA"/>
</dbReference>
<gene>
    <name evidence="12" type="primary">phoP_2</name>
    <name evidence="10" type="synonym">phoP_1</name>
    <name evidence="10" type="ORF">ERS132392_01195</name>
    <name evidence="12" type="ORF">ERS132393_02136</name>
    <name evidence="11" type="ORF">ERS132410_01870</name>
    <name evidence="13" type="ORF">ERS132521_02234</name>
</gene>
<dbReference type="GO" id="GO:0006355">
    <property type="term" value="P:regulation of DNA-templated transcription"/>
    <property type="evidence" value="ECO:0007669"/>
    <property type="project" value="InterPro"/>
</dbReference>
<dbReference type="Proteomes" id="UP000073485">
    <property type="component" value="Unassembled WGS sequence"/>
</dbReference>
<evidence type="ECO:0000313" key="10">
    <source>
        <dbReference type="EMBL" id="CYU56246.1"/>
    </source>
</evidence>
<evidence type="ECO:0000256" key="6">
    <source>
        <dbReference type="PROSITE-ProRule" id="PRU00169"/>
    </source>
</evidence>
<dbReference type="GO" id="GO:0000156">
    <property type="term" value="F:phosphorelay response regulator activity"/>
    <property type="evidence" value="ECO:0007669"/>
    <property type="project" value="TreeGrafter"/>
</dbReference>
<reference evidence="14 15" key="1">
    <citation type="submission" date="2016-02" db="EMBL/GenBank/DDBJ databases">
        <authorList>
            <consortium name="Pathogen Informatics"/>
        </authorList>
    </citation>
    <scope>NUCLEOTIDE SEQUENCE [LARGE SCALE GENOMIC DNA]</scope>
    <source>
        <strain evidence="10 17">LSS30</strain>
        <strain evidence="12 15">LSS31</strain>
        <strain evidence="11 16">LSS48</strain>
        <strain evidence="13 14">SS975</strain>
    </source>
</reference>
<dbReference type="AlphaFoldDB" id="A0A0Z7ZU36"/>
<evidence type="ECO:0000313" key="17">
    <source>
        <dbReference type="Proteomes" id="UP000074664"/>
    </source>
</evidence>
<protein>
    <submittedName>
        <fullName evidence="12">Winged helix family two component transcriptional regulator</fullName>
    </submittedName>
</protein>
<dbReference type="InterPro" id="IPR001867">
    <property type="entry name" value="OmpR/PhoB-type_DNA-bd"/>
</dbReference>
<evidence type="ECO:0000313" key="13">
    <source>
        <dbReference type="EMBL" id="CYX97698.1"/>
    </source>
</evidence>
<dbReference type="GO" id="GO:0000976">
    <property type="term" value="F:transcription cis-regulatory region binding"/>
    <property type="evidence" value="ECO:0007669"/>
    <property type="project" value="TreeGrafter"/>
</dbReference>
<dbReference type="Gene3D" id="3.40.50.2300">
    <property type="match status" value="1"/>
</dbReference>
<keyword evidence="4 7" id="KW-0238">DNA-binding</keyword>
<dbReference type="EMBL" id="FIGH01000004">
    <property type="protein sequence ID" value="CYU56246.1"/>
    <property type="molecule type" value="Genomic_DNA"/>
</dbReference>
<sequence>MAKILVLEDDVAINKVICEFLRDSGHDVLPLFDGGQALKEVRKVEFDLLILDILVPTLTGLELLTEIRKTSSVPVLVLTALSDEYTQLISFGHGISDFVAKPFSPLVLMKRVENILKARHIDETIRIGDIVIDQQAGFVYMRDKEVQLTRKEYEVFLFLAKRKDKIVSRDNLMMGIWGYTELDSRVLDNHIKNIRKKLPSLHLKTVVGRGYQIEEG</sequence>
<keyword evidence="3" id="KW-0805">Transcription regulation</keyword>
<dbReference type="Pfam" id="PF00072">
    <property type="entry name" value="Response_reg"/>
    <property type="match status" value="1"/>
</dbReference>
<dbReference type="InterPro" id="IPR016032">
    <property type="entry name" value="Sig_transdc_resp-reg_C-effctor"/>
</dbReference>
<dbReference type="InterPro" id="IPR036388">
    <property type="entry name" value="WH-like_DNA-bd_sf"/>
</dbReference>
<evidence type="ECO:0000256" key="1">
    <source>
        <dbReference type="ARBA" id="ARBA00022553"/>
    </source>
</evidence>
<dbReference type="CDD" id="cd00383">
    <property type="entry name" value="trans_reg_C"/>
    <property type="match status" value="1"/>
</dbReference>
<evidence type="ECO:0000256" key="2">
    <source>
        <dbReference type="ARBA" id="ARBA00023012"/>
    </source>
</evidence>
<dbReference type="GO" id="GO:0032993">
    <property type="term" value="C:protein-DNA complex"/>
    <property type="evidence" value="ECO:0007669"/>
    <property type="project" value="TreeGrafter"/>
</dbReference>
<dbReference type="SUPFAM" id="SSF52172">
    <property type="entry name" value="CheY-like"/>
    <property type="match status" value="1"/>
</dbReference>
<proteinExistence type="predicted"/>
<keyword evidence="2" id="KW-0902">Two-component regulatory system</keyword>
<evidence type="ECO:0000256" key="5">
    <source>
        <dbReference type="ARBA" id="ARBA00023163"/>
    </source>
</evidence>
<dbReference type="SUPFAM" id="SSF46894">
    <property type="entry name" value="C-terminal effector domain of the bipartite response regulators"/>
    <property type="match status" value="1"/>
</dbReference>
<dbReference type="SMART" id="SM00862">
    <property type="entry name" value="Trans_reg_C"/>
    <property type="match status" value="1"/>
</dbReference>
<dbReference type="Proteomes" id="UP000072353">
    <property type="component" value="Unassembled WGS sequence"/>
</dbReference>